<dbReference type="EMBL" id="SDRB02009252">
    <property type="protein sequence ID" value="THG08567.1"/>
    <property type="molecule type" value="Genomic_DNA"/>
</dbReference>
<keyword evidence="2" id="KW-0472">Membrane</keyword>
<name>A0A4V3WMG7_CAMSN</name>
<dbReference type="AlphaFoldDB" id="A0A4V3WMG7"/>
<dbReference type="SUPFAM" id="SSF101148">
    <property type="entry name" value="Plant invertase/pectin methylesterase inhibitor"/>
    <property type="match status" value="1"/>
</dbReference>
<dbReference type="GO" id="GO:0004857">
    <property type="term" value="F:enzyme inhibitor activity"/>
    <property type="evidence" value="ECO:0007669"/>
    <property type="project" value="InterPro"/>
</dbReference>
<sequence length="191" mass="21331">MQHHRKTPFTSFFTLKLVIILMASLLFIAFLSLLLFFSLSSATHHHQQPSTKPPPKPNSVPPGLEINQACKATRFPDTCESSLVNSNHVPPNPTPTQIIESAMWVSSQNLDTAESMVHIILDSAAGNPNRTTGHRRTTVRGGGYWQQRLRADGSSHRGPFSTTPLLNYTSNNLHDRLHQTRAVLLRHRLSL</sequence>
<proteinExistence type="predicted"/>
<feature type="transmembrane region" description="Helical" evidence="2">
    <location>
        <begin position="12"/>
        <end position="39"/>
    </location>
</feature>
<dbReference type="InterPro" id="IPR006501">
    <property type="entry name" value="Pectinesterase_inhib_dom"/>
</dbReference>
<dbReference type="Pfam" id="PF04043">
    <property type="entry name" value="PMEI"/>
    <property type="match status" value="1"/>
</dbReference>
<keyword evidence="5" id="KW-1185">Reference proteome</keyword>
<comment type="caution">
    <text evidence="4">The sequence shown here is derived from an EMBL/GenBank/DDBJ whole genome shotgun (WGS) entry which is preliminary data.</text>
</comment>
<gene>
    <name evidence="4" type="ORF">TEA_015927</name>
</gene>
<feature type="region of interest" description="Disordered" evidence="1">
    <location>
        <begin position="45"/>
        <end position="64"/>
    </location>
</feature>
<evidence type="ECO:0000256" key="1">
    <source>
        <dbReference type="SAM" id="MobiDB-lite"/>
    </source>
</evidence>
<evidence type="ECO:0000256" key="2">
    <source>
        <dbReference type="SAM" id="Phobius"/>
    </source>
</evidence>
<accession>A0A4V3WMG7</accession>
<keyword evidence="2" id="KW-1133">Transmembrane helix</keyword>
<evidence type="ECO:0000313" key="5">
    <source>
        <dbReference type="Proteomes" id="UP000306102"/>
    </source>
</evidence>
<dbReference type="Gene3D" id="1.20.140.40">
    <property type="entry name" value="Invertase/pectin methylesterase inhibitor family protein"/>
    <property type="match status" value="1"/>
</dbReference>
<dbReference type="InterPro" id="IPR035513">
    <property type="entry name" value="Invertase/methylesterase_inhib"/>
</dbReference>
<protein>
    <recommendedName>
        <fullName evidence="3">Pectinesterase inhibitor domain-containing protein</fullName>
    </recommendedName>
</protein>
<dbReference type="STRING" id="542762.A0A4V3WMG7"/>
<feature type="compositionally biased region" description="Pro residues" evidence="1">
    <location>
        <begin position="51"/>
        <end position="60"/>
    </location>
</feature>
<keyword evidence="2" id="KW-0812">Transmembrane</keyword>
<evidence type="ECO:0000259" key="3">
    <source>
        <dbReference type="Pfam" id="PF04043"/>
    </source>
</evidence>
<evidence type="ECO:0000313" key="4">
    <source>
        <dbReference type="EMBL" id="THG08567.1"/>
    </source>
</evidence>
<organism evidence="4 5">
    <name type="scientific">Camellia sinensis var. sinensis</name>
    <name type="common">China tea</name>
    <dbReference type="NCBI Taxonomy" id="542762"/>
    <lineage>
        <taxon>Eukaryota</taxon>
        <taxon>Viridiplantae</taxon>
        <taxon>Streptophyta</taxon>
        <taxon>Embryophyta</taxon>
        <taxon>Tracheophyta</taxon>
        <taxon>Spermatophyta</taxon>
        <taxon>Magnoliopsida</taxon>
        <taxon>eudicotyledons</taxon>
        <taxon>Gunneridae</taxon>
        <taxon>Pentapetalae</taxon>
        <taxon>asterids</taxon>
        <taxon>Ericales</taxon>
        <taxon>Theaceae</taxon>
        <taxon>Camellia</taxon>
    </lineage>
</organism>
<reference evidence="4 5" key="1">
    <citation type="journal article" date="2018" name="Proc. Natl. Acad. Sci. U.S.A.">
        <title>Draft genome sequence of Camellia sinensis var. sinensis provides insights into the evolution of the tea genome and tea quality.</title>
        <authorList>
            <person name="Wei C."/>
            <person name="Yang H."/>
            <person name="Wang S."/>
            <person name="Zhao J."/>
            <person name="Liu C."/>
            <person name="Gao L."/>
            <person name="Xia E."/>
            <person name="Lu Y."/>
            <person name="Tai Y."/>
            <person name="She G."/>
            <person name="Sun J."/>
            <person name="Cao H."/>
            <person name="Tong W."/>
            <person name="Gao Q."/>
            <person name="Li Y."/>
            <person name="Deng W."/>
            <person name="Jiang X."/>
            <person name="Wang W."/>
            <person name="Chen Q."/>
            <person name="Zhang S."/>
            <person name="Li H."/>
            <person name="Wu J."/>
            <person name="Wang P."/>
            <person name="Li P."/>
            <person name="Shi C."/>
            <person name="Zheng F."/>
            <person name="Jian J."/>
            <person name="Huang B."/>
            <person name="Shan D."/>
            <person name="Shi M."/>
            <person name="Fang C."/>
            <person name="Yue Y."/>
            <person name="Li F."/>
            <person name="Li D."/>
            <person name="Wei S."/>
            <person name="Han B."/>
            <person name="Jiang C."/>
            <person name="Yin Y."/>
            <person name="Xia T."/>
            <person name="Zhang Z."/>
            <person name="Bennetzen J.L."/>
            <person name="Zhao S."/>
            <person name="Wan X."/>
        </authorList>
    </citation>
    <scope>NUCLEOTIDE SEQUENCE [LARGE SCALE GENOMIC DNA]</scope>
    <source>
        <strain evidence="5">cv. Shuchazao</strain>
        <tissue evidence="4">Leaf</tissue>
    </source>
</reference>
<dbReference type="Proteomes" id="UP000306102">
    <property type="component" value="Unassembled WGS sequence"/>
</dbReference>
<feature type="domain" description="Pectinesterase inhibitor" evidence="3">
    <location>
        <begin position="66"/>
        <end position="130"/>
    </location>
</feature>